<sequence length="111" mass="12939">RMGEYNLVRFDKLYEQGLIKNDKLIIEARLSVYLFVGIPQTMSFDFSRSGYGWHEFPIKIEGEKIHVCKRHLSEHSSVLAAMFPVDGTAENRIGIELKDVRREDFIELLHV</sequence>
<comment type="caution">
    <text evidence="2">The sequence shown here is derived from an EMBL/GenBank/DDBJ whole genome shotgun (WGS) entry which is preliminary data.</text>
</comment>
<proteinExistence type="predicted"/>
<dbReference type="InterPro" id="IPR011333">
    <property type="entry name" value="SKP1/BTB/POZ_sf"/>
</dbReference>
<dbReference type="PANTHER" id="PTHR47022:SF1">
    <property type="entry name" value="BTB AND MATH DOMAIN-CONTAINING PROTEIN 36-RELATED"/>
    <property type="match status" value="1"/>
</dbReference>
<dbReference type="AlphaFoldDB" id="A0AAV5WGP4"/>
<gene>
    <name evidence="2" type="ORF">PFISCL1PPCAC_20937</name>
</gene>
<feature type="non-terminal residue" evidence="2">
    <location>
        <position position="111"/>
    </location>
</feature>
<feature type="non-terminal residue" evidence="2">
    <location>
        <position position="1"/>
    </location>
</feature>
<dbReference type="InterPro" id="IPR000210">
    <property type="entry name" value="BTB/POZ_dom"/>
</dbReference>
<evidence type="ECO:0000313" key="3">
    <source>
        <dbReference type="Proteomes" id="UP001432322"/>
    </source>
</evidence>
<dbReference type="Pfam" id="PF00651">
    <property type="entry name" value="BTB"/>
    <property type="match status" value="1"/>
</dbReference>
<reference evidence="2" key="1">
    <citation type="submission" date="2023-10" db="EMBL/GenBank/DDBJ databases">
        <title>Genome assembly of Pristionchus species.</title>
        <authorList>
            <person name="Yoshida K."/>
            <person name="Sommer R.J."/>
        </authorList>
    </citation>
    <scope>NUCLEOTIDE SEQUENCE</scope>
    <source>
        <strain evidence="2">RS5133</strain>
    </source>
</reference>
<dbReference type="InterPro" id="IPR002083">
    <property type="entry name" value="MATH/TRAF_dom"/>
</dbReference>
<dbReference type="PANTHER" id="PTHR47022">
    <property type="entry name" value="BTB AND MATH DOMAIN-CONTAINING PROTEIN 36-RELATED"/>
    <property type="match status" value="1"/>
</dbReference>
<accession>A0AAV5WGP4</accession>
<protein>
    <recommendedName>
        <fullName evidence="1">MATH domain-containing protein</fullName>
    </recommendedName>
</protein>
<organism evidence="2 3">
    <name type="scientific">Pristionchus fissidentatus</name>
    <dbReference type="NCBI Taxonomy" id="1538716"/>
    <lineage>
        <taxon>Eukaryota</taxon>
        <taxon>Metazoa</taxon>
        <taxon>Ecdysozoa</taxon>
        <taxon>Nematoda</taxon>
        <taxon>Chromadorea</taxon>
        <taxon>Rhabditida</taxon>
        <taxon>Rhabditina</taxon>
        <taxon>Diplogasteromorpha</taxon>
        <taxon>Diplogasteroidea</taxon>
        <taxon>Neodiplogasteridae</taxon>
        <taxon>Pristionchus</taxon>
    </lineage>
</organism>
<dbReference type="EMBL" id="BTSY01000005">
    <property type="protein sequence ID" value="GMT29640.1"/>
    <property type="molecule type" value="Genomic_DNA"/>
</dbReference>
<keyword evidence="3" id="KW-1185">Reference proteome</keyword>
<dbReference type="PROSITE" id="PS50144">
    <property type="entry name" value="MATH"/>
    <property type="match status" value="1"/>
</dbReference>
<feature type="domain" description="MATH" evidence="1">
    <location>
        <begin position="1"/>
        <end position="30"/>
    </location>
</feature>
<dbReference type="Proteomes" id="UP001432322">
    <property type="component" value="Unassembled WGS sequence"/>
</dbReference>
<evidence type="ECO:0000259" key="1">
    <source>
        <dbReference type="PROSITE" id="PS50144"/>
    </source>
</evidence>
<evidence type="ECO:0000313" key="2">
    <source>
        <dbReference type="EMBL" id="GMT29640.1"/>
    </source>
</evidence>
<name>A0AAV5WGP4_9BILA</name>
<dbReference type="SUPFAM" id="SSF54695">
    <property type="entry name" value="POZ domain"/>
    <property type="match status" value="1"/>
</dbReference>